<keyword evidence="9" id="KW-1185">Reference proteome</keyword>
<feature type="transmembrane region" description="Helical" evidence="6">
    <location>
        <begin position="69"/>
        <end position="90"/>
    </location>
</feature>
<protein>
    <submittedName>
        <fullName evidence="7">Membrane protein TerC</fullName>
    </submittedName>
</protein>
<dbReference type="PANTHER" id="PTHR30238">
    <property type="entry name" value="MEMBRANE BOUND PREDICTED REDOX MODULATOR"/>
    <property type="match status" value="1"/>
</dbReference>
<reference evidence="9" key="3">
    <citation type="journal article" date="2016" name="Genome Announc.">
        <title>Revised genome sequence of the purple photosynthetic bacterium Blastochloris viridis.</title>
        <authorList>
            <person name="Liu L.N."/>
            <person name="Faulkner M."/>
            <person name="Liu X."/>
            <person name="Huang F."/>
            <person name="Darby A.C."/>
            <person name="Hall N."/>
        </authorList>
    </citation>
    <scope>NUCLEOTIDE SEQUENCE [LARGE SCALE GENOMIC DNA]</scope>
    <source>
        <strain evidence="9">ATCC 19567 / DSM 133 / F</strain>
    </source>
</reference>
<dbReference type="KEGG" id="bvr:BVIR_1071"/>
<comment type="subcellular location">
    <subcellularLocation>
        <location evidence="1">Membrane</location>
        <topology evidence="1">Multi-pass membrane protein</topology>
    </subcellularLocation>
</comment>
<dbReference type="AlphaFoldDB" id="A0A0H5B6N5"/>
<dbReference type="Pfam" id="PF03741">
    <property type="entry name" value="TerC"/>
    <property type="match status" value="1"/>
</dbReference>
<dbReference type="InterPro" id="IPR005496">
    <property type="entry name" value="Integral_membrane_TerC"/>
</dbReference>
<dbReference type="EMBL" id="LN907867">
    <property type="protein sequence ID" value="CUU41521.1"/>
    <property type="molecule type" value="Genomic_DNA"/>
</dbReference>
<dbReference type="STRING" id="1079.BVIR_1071"/>
<dbReference type="PANTHER" id="PTHR30238:SF4">
    <property type="entry name" value="SLL1022 PROTEIN"/>
    <property type="match status" value="1"/>
</dbReference>
<comment type="similarity">
    <text evidence="2">Belongs to the TerC family.</text>
</comment>
<evidence type="ECO:0000256" key="5">
    <source>
        <dbReference type="ARBA" id="ARBA00023136"/>
    </source>
</evidence>
<evidence type="ECO:0000313" key="9">
    <source>
        <dbReference type="Proteomes" id="UP000065734"/>
    </source>
</evidence>
<sequence>MLLDHPGFWLGAFQIVWIDILLSGDNAVVIALACRHLPPRQRMWGMVLGAGAAVSLRVLFAGVVTELMVLPYLKLVGAGLLVWVAVKLVVPEHDGAEGKLAPADTLWRAVRIIAVADAVMSLDNVIAIAAVADGSIVLIAFGLIVSIPLIVAGSAVLMRILERYPALIWAGAALLGWVAGEIFAEDPLIAGLVGADMAFPVKMIAGAVGVALVLTIGWLALRRRRATAGDAV</sequence>
<dbReference type="OrthoDB" id="9807970at2"/>
<evidence type="ECO:0000256" key="3">
    <source>
        <dbReference type="ARBA" id="ARBA00022692"/>
    </source>
</evidence>
<evidence type="ECO:0000256" key="1">
    <source>
        <dbReference type="ARBA" id="ARBA00004141"/>
    </source>
</evidence>
<feature type="transmembrane region" description="Helical" evidence="6">
    <location>
        <begin position="44"/>
        <end position="63"/>
    </location>
</feature>
<keyword evidence="4 6" id="KW-1133">Transmembrane helix</keyword>
<dbReference type="Proteomes" id="UP000065734">
    <property type="component" value="Chromosome I"/>
</dbReference>
<feature type="transmembrane region" description="Helical" evidence="6">
    <location>
        <begin position="110"/>
        <end position="130"/>
    </location>
</feature>
<evidence type="ECO:0000256" key="4">
    <source>
        <dbReference type="ARBA" id="ARBA00022989"/>
    </source>
</evidence>
<dbReference type="NCBIfam" id="TIGR03717">
    <property type="entry name" value="R_switched_YjbE"/>
    <property type="match status" value="1"/>
</dbReference>
<feature type="transmembrane region" description="Helical" evidence="6">
    <location>
        <begin position="203"/>
        <end position="221"/>
    </location>
</feature>
<evidence type="ECO:0000313" key="8">
    <source>
        <dbReference type="EMBL" id="CUU41521.1"/>
    </source>
</evidence>
<dbReference type="InterPro" id="IPR022301">
    <property type="entry name" value="Integral_membrane_YjbE"/>
</dbReference>
<name>A0A0H5B6N5_BLAVI</name>
<keyword evidence="3 6" id="KW-0812">Transmembrane</keyword>
<evidence type="ECO:0000313" key="7">
    <source>
        <dbReference type="EMBL" id="BAR97840.1"/>
    </source>
</evidence>
<feature type="transmembrane region" description="Helical" evidence="6">
    <location>
        <begin position="12"/>
        <end position="32"/>
    </location>
</feature>
<dbReference type="GO" id="GO:0016020">
    <property type="term" value="C:membrane"/>
    <property type="evidence" value="ECO:0007669"/>
    <property type="project" value="UniProtKB-SubCell"/>
</dbReference>
<evidence type="ECO:0000256" key="2">
    <source>
        <dbReference type="ARBA" id="ARBA00007511"/>
    </source>
</evidence>
<evidence type="ECO:0000256" key="6">
    <source>
        <dbReference type="SAM" id="Phobius"/>
    </source>
</evidence>
<dbReference type="EMBL" id="AP014854">
    <property type="protein sequence ID" value="BAR97840.1"/>
    <property type="molecule type" value="Genomic_DNA"/>
</dbReference>
<reference evidence="8" key="2">
    <citation type="submission" date="2015-11" db="EMBL/GenBank/DDBJ databases">
        <authorList>
            <person name="Zhang Y."/>
            <person name="Guo Z."/>
        </authorList>
    </citation>
    <scope>NUCLEOTIDE SEQUENCE</scope>
    <source>
        <strain evidence="8">1</strain>
    </source>
</reference>
<organism evidence="8 9">
    <name type="scientific">Blastochloris viridis</name>
    <name type="common">Rhodopseudomonas viridis</name>
    <dbReference type="NCBI Taxonomy" id="1079"/>
    <lineage>
        <taxon>Bacteria</taxon>
        <taxon>Pseudomonadati</taxon>
        <taxon>Pseudomonadota</taxon>
        <taxon>Alphaproteobacteria</taxon>
        <taxon>Hyphomicrobiales</taxon>
        <taxon>Blastochloridaceae</taxon>
        <taxon>Blastochloris</taxon>
    </lineage>
</organism>
<reference evidence="7" key="1">
    <citation type="journal article" date="2015" name="Genome Announc.">
        <title>Complete Genome Sequence of the Bacteriochlorophyll b-Producing Photosynthetic Bacterium Blastochloris viridis.</title>
        <authorList>
            <person name="Tsukatani Y."/>
            <person name="Hirose Y."/>
            <person name="Harada J."/>
            <person name="Misawa N."/>
            <person name="Mori K."/>
            <person name="Inoue K."/>
            <person name="Tamiaki H."/>
        </authorList>
    </citation>
    <scope>NUCLEOTIDE SEQUENCE [LARGE SCALE GENOMIC DNA]</scope>
    <source>
        <strain evidence="7">DSM 133</strain>
    </source>
</reference>
<accession>A0A0H5B6N5</accession>
<feature type="transmembrane region" description="Helical" evidence="6">
    <location>
        <begin position="164"/>
        <end position="183"/>
    </location>
</feature>
<keyword evidence="5 6" id="KW-0472">Membrane</keyword>
<gene>
    <name evidence="8" type="primary">yoaE_1</name>
    <name evidence="7" type="ORF">BV133_247</name>
    <name evidence="8" type="ORF">BVIRIDIS_05140</name>
</gene>
<proteinExistence type="inferred from homology"/>
<dbReference type="RefSeq" id="WP_055036738.1">
    <property type="nucleotide sequence ID" value="NZ_AP014854.2"/>
</dbReference>
<feature type="transmembrane region" description="Helical" evidence="6">
    <location>
        <begin position="136"/>
        <end position="157"/>
    </location>
</feature>